<proteinExistence type="predicted"/>
<sequence>MQQLKRENVSLLFLYYQRHSRCDKSDDKIRITTYSG</sequence>
<gene>
    <name evidence="1" type="ORF">FLACOL7796_04644</name>
</gene>
<dbReference type="EMBL" id="CADCST010000172">
    <property type="protein sequence ID" value="CAA9203209.1"/>
    <property type="molecule type" value="Genomic_DNA"/>
</dbReference>
<name>A0ABN7ERV6_9FLAO</name>
<dbReference type="Proteomes" id="UP000474567">
    <property type="component" value="Unassembled WGS sequence"/>
</dbReference>
<comment type="caution">
    <text evidence="1">The sequence shown here is derived from an EMBL/GenBank/DDBJ whole genome shotgun (WGS) entry which is preliminary data.</text>
</comment>
<reference evidence="1 2" key="1">
    <citation type="submission" date="2020-02" db="EMBL/GenBank/DDBJ databases">
        <authorList>
            <person name="Criscuolo A."/>
        </authorList>
    </citation>
    <scope>NUCLEOTIDE SEQUENCE [LARGE SCALE GENOMIC DNA]</scope>
    <source>
        <strain evidence="1">CECT7796</strain>
    </source>
</reference>
<accession>A0ABN7ERV6</accession>
<evidence type="ECO:0000313" key="1">
    <source>
        <dbReference type="EMBL" id="CAA9203209.1"/>
    </source>
</evidence>
<keyword evidence="2" id="KW-1185">Reference proteome</keyword>
<evidence type="ECO:0000313" key="2">
    <source>
        <dbReference type="Proteomes" id="UP000474567"/>
    </source>
</evidence>
<organism evidence="1 2">
    <name type="scientific">Flavobacterium collinsii</name>
    <dbReference type="NCBI Taxonomy" id="1114861"/>
    <lineage>
        <taxon>Bacteria</taxon>
        <taxon>Pseudomonadati</taxon>
        <taxon>Bacteroidota</taxon>
        <taxon>Flavobacteriia</taxon>
        <taxon>Flavobacteriales</taxon>
        <taxon>Flavobacteriaceae</taxon>
        <taxon>Flavobacterium</taxon>
    </lineage>
</organism>
<protein>
    <submittedName>
        <fullName evidence="1">Uncharacterized protein</fullName>
    </submittedName>
</protein>